<dbReference type="GO" id="GO:2000001">
    <property type="term" value="P:regulation of DNA damage checkpoint"/>
    <property type="evidence" value="ECO:0007669"/>
    <property type="project" value="TreeGrafter"/>
</dbReference>
<dbReference type="InterPro" id="IPR029406">
    <property type="entry name" value="ETAA1"/>
</dbReference>
<reference evidence="3" key="1">
    <citation type="submission" date="2025-08" db="UniProtKB">
        <authorList>
            <consortium name="RefSeq"/>
        </authorList>
    </citation>
    <scope>IDENTIFICATION</scope>
    <source>
        <tissue evidence="3">Kidney</tissue>
    </source>
</reference>
<feature type="region of interest" description="Disordered" evidence="1">
    <location>
        <begin position="915"/>
        <end position="959"/>
    </location>
</feature>
<evidence type="ECO:0000256" key="1">
    <source>
        <dbReference type="SAM" id="MobiDB-lite"/>
    </source>
</evidence>
<dbReference type="GO" id="GO:0031297">
    <property type="term" value="P:replication fork processing"/>
    <property type="evidence" value="ECO:0007669"/>
    <property type="project" value="TreeGrafter"/>
</dbReference>
<name>A0A1S3FNH9_DIPOR</name>
<evidence type="ECO:0000313" key="2">
    <source>
        <dbReference type="Proteomes" id="UP000081671"/>
    </source>
</evidence>
<feature type="region of interest" description="Disordered" evidence="1">
    <location>
        <begin position="1"/>
        <end position="121"/>
    </location>
</feature>
<dbReference type="Proteomes" id="UP000081671">
    <property type="component" value="Unplaced"/>
</dbReference>
<dbReference type="OrthoDB" id="9378993at2759"/>
<protein>
    <submittedName>
        <fullName evidence="3">Ewing's tumor-associated antigen 1</fullName>
    </submittedName>
</protein>
<dbReference type="PANTHER" id="PTHR16434:SF2">
    <property type="entry name" value="EWING'S TUMOR-ASSOCIATED ANTIGEN 1"/>
    <property type="match status" value="1"/>
</dbReference>
<sequence>MSRRRKYGDSPSLKNTPRPTVAAEDGSWVAEPRRRRLRSSRGSALSPAGAAPPGCAVAEGEARAAGARARRGRPTARPCPAESGGGGSCATPGPSVTPLRPPRPRRDPTPPPPIVSTAGPGFRSWLPGVFSAWSRPVPRNRKCRGVPFSEWGRLGPFSSSGVCGGPLKCKRYETPGRVLKVDILPCTFNSPTDPDGQNDIFWDQNSPLTKQLGKGRRKQIYITDTDEISHIVNRIAPQDEKPITDSMLGVWIGETAIPCTPCVAKEKSRGKSSCTKLRTENREKELMKLAKQFDKNMEELDVIQEQSKKNHDFIQTASEMETLYKREDHIKSLCGTIPKADNAIIKKAVNENIRIPVENDQNSSQKPFDQNAEAALNAIFDGSTQKCSGQLSQDMSEALVNNNITCGKQCASREEKITNETLVKEKLLNKIPVSLISKVDVPKMTKSYVTPSSEDPKVSNKYTGVYSASDFEDDWESLLGNEPFVMQNVEMLELFPSKTAQVTDSKGTCTFISKNDKTMARRNINLDARLKDSKLLQNLPSKTHNRELIESGKNRFLLNPNNQDKIQDCAVASTLSQVKEHGATNYSSNGHASEKKSALNTRYPSEQKNIFNHSFKEPIDSFGSAALNNETNISHPNQTNTSSKLSSFFDDWNDPSLTNELIKACHQLETTWEADDVDDDLLYQACDDIERLSQQQEIIKDNKMSESIKINNSSRHGARNMSVTSKPGNHLVQSKHLGSMSVQTSSVNSLQINKSMKMEKREICVNSPYLLNATNLTRCSENLRNNYEINNLCGSWSNTGIPIQMNNSKSGHTDSSTWNVSSDHTGTEISTNKKWNTKQLSHWTITDEAYNGINKPARSSKFTFTKKKNSQIPSQFNQNCIAQSMSATKTTQSLEKRRTVNSLLGEPDWQQTLELSGTLKHSPKEEEEKNRKYSPEEIQRKRQEALGRRMAKSQASSVN</sequence>
<dbReference type="AlphaFoldDB" id="A0A1S3FNH9"/>
<dbReference type="GeneID" id="105990136"/>
<feature type="compositionally biased region" description="Basic and acidic residues" evidence="1">
    <location>
        <begin position="922"/>
        <end position="947"/>
    </location>
</feature>
<dbReference type="GO" id="GO:0043596">
    <property type="term" value="C:nuclear replication fork"/>
    <property type="evidence" value="ECO:0007669"/>
    <property type="project" value="TreeGrafter"/>
</dbReference>
<dbReference type="InParanoid" id="A0A1S3FNH9"/>
<feature type="compositionally biased region" description="Low complexity" evidence="1">
    <location>
        <begin position="40"/>
        <end position="67"/>
    </location>
</feature>
<dbReference type="Pfam" id="PF15350">
    <property type="entry name" value="ETAA1"/>
    <property type="match status" value="1"/>
</dbReference>
<dbReference type="PANTHER" id="PTHR16434">
    <property type="entry name" value="EWING'S TUMOR-ASSOCIATED ANTIGEN 1 ETAA1"/>
    <property type="match status" value="1"/>
</dbReference>
<dbReference type="GO" id="GO:0006974">
    <property type="term" value="P:DNA damage response"/>
    <property type="evidence" value="ECO:0007669"/>
    <property type="project" value="TreeGrafter"/>
</dbReference>
<gene>
    <name evidence="3" type="primary">Etaa1</name>
</gene>
<dbReference type="KEGG" id="dord:105990136"/>
<dbReference type="CTD" id="54465"/>
<dbReference type="RefSeq" id="XP_012877915.1">
    <property type="nucleotide sequence ID" value="XM_013022461.1"/>
</dbReference>
<proteinExistence type="predicted"/>
<dbReference type="FunCoup" id="A0A1S3FNH9">
    <property type="interactions" value="2560"/>
</dbReference>
<organism evidence="2 3">
    <name type="scientific">Dipodomys ordii</name>
    <name type="common">Ord's kangaroo rat</name>
    <dbReference type="NCBI Taxonomy" id="10020"/>
    <lineage>
        <taxon>Eukaryota</taxon>
        <taxon>Metazoa</taxon>
        <taxon>Chordata</taxon>
        <taxon>Craniata</taxon>
        <taxon>Vertebrata</taxon>
        <taxon>Euteleostomi</taxon>
        <taxon>Mammalia</taxon>
        <taxon>Eutheria</taxon>
        <taxon>Euarchontoglires</taxon>
        <taxon>Glires</taxon>
        <taxon>Rodentia</taxon>
        <taxon>Castorimorpha</taxon>
        <taxon>Heteromyidae</taxon>
        <taxon>Dipodomyinae</taxon>
        <taxon>Dipodomys</taxon>
    </lineage>
</organism>
<feature type="region of interest" description="Disordered" evidence="1">
    <location>
        <begin position="809"/>
        <end position="829"/>
    </location>
</feature>
<evidence type="ECO:0000313" key="3">
    <source>
        <dbReference type="RefSeq" id="XP_012877915.1"/>
    </source>
</evidence>
<accession>A0A1S3FNH9</accession>
<dbReference type="GO" id="GO:0043539">
    <property type="term" value="F:protein serine/threonine kinase activator activity"/>
    <property type="evidence" value="ECO:0007669"/>
    <property type="project" value="TreeGrafter"/>
</dbReference>
<keyword evidence="2" id="KW-1185">Reference proteome</keyword>